<evidence type="ECO:0000256" key="5">
    <source>
        <dbReference type="ARBA" id="ARBA00022692"/>
    </source>
</evidence>
<organism evidence="11 12">
    <name type="scientific">Domibacillus aminovorans</name>
    <dbReference type="NCBI Taxonomy" id="29332"/>
    <lineage>
        <taxon>Bacteria</taxon>
        <taxon>Bacillati</taxon>
        <taxon>Bacillota</taxon>
        <taxon>Bacilli</taxon>
        <taxon>Bacillales</taxon>
        <taxon>Bacillaceae</taxon>
        <taxon>Domibacillus</taxon>
    </lineage>
</organism>
<dbReference type="RefSeq" id="WP_063966711.1">
    <property type="nucleotide sequence ID" value="NZ_JBCNAN010000007.1"/>
</dbReference>
<keyword evidence="2" id="KW-0813">Transport</keyword>
<accession>A0A177L024</accession>
<dbReference type="GO" id="GO:0022857">
    <property type="term" value="F:transmembrane transporter activity"/>
    <property type="evidence" value="ECO:0007669"/>
    <property type="project" value="TreeGrafter"/>
</dbReference>
<evidence type="ECO:0000256" key="1">
    <source>
        <dbReference type="ARBA" id="ARBA00004429"/>
    </source>
</evidence>
<dbReference type="InterPro" id="IPR007387">
    <property type="entry name" value="TRAP_DctQ"/>
</dbReference>
<feature type="transmembrane region" description="Helical" evidence="9">
    <location>
        <begin position="21"/>
        <end position="42"/>
    </location>
</feature>
<dbReference type="Proteomes" id="UP000076935">
    <property type="component" value="Unassembled WGS sequence"/>
</dbReference>
<feature type="transmembrane region" description="Helical" evidence="9">
    <location>
        <begin position="93"/>
        <end position="114"/>
    </location>
</feature>
<evidence type="ECO:0000256" key="4">
    <source>
        <dbReference type="ARBA" id="ARBA00022519"/>
    </source>
</evidence>
<evidence type="ECO:0000313" key="11">
    <source>
        <dbReference type="EMBL" id="OAH58990.1"/>
    </source>
</evidence>
<keyword evidence="6 9" id="KW-1133">Transmembrane helix</keyword>
<evidence type="ECO:0000256" key="2">
    <source>
        <dbReference type="ARBA" id="ARBA00022448"/>
    </source>
</evidence>
<evidence type="ECO:0000313" key="12">
    <source>
        <dbReference type="Proteomes" id="UP000076935"/>
    </source>
</evidence>
<evidence type="ECO:0000256" key="6">
    <source>
        <dbReference type="ARBA" id="ARBA00022989"/>
    </source>
</evidence>
<keyword evidence="7 9" id="KW-0472">Membrane</keyword>
<dbReference type="EMBL" id="LQWY01000067">
    <property type="protein sequence ID" value="OAH58990.1"/>
    <property type="molecule type" value="Genomic_DNA"/>
</dbReference>
<gene>
    <name evidence="11" type="ORF">AWH49_04825</name>
</gene>
<dbReference type="InterPro" id="IPR055348">
    <property type="entry name" value="DctQ"/>
</dbReference>
<evidence type="ECO:0000256" key="9">
    <source>
        <dbReference type="SAM" id="Phobius"/>
    </source>
</evidence>
<feature type="transmembrane region" description="Helical" evidence="9">
    <location>
        <begin position="54"/>
        <end position="72"/>
    </location>
</feature>
<dbReference type="STRING" id="29332.AWH48_07980"/>
<evidence type="ECO:0000256" key="3">
    <source>
        <dbReference type="ARBA" id="ARBA00022475"/>
    </source>
</evidence>
<comment type="caution">
    <text evidence="11">The sequence shown here is derived from an EMBL/GenBank/DDBJ whole genome shotgun (WGS) entry which is preliminary data.</text>
</comment>
<dbReference type="GO" id="GO:0005886">
    <property type="term" value="C:plasma membrane"/>
    <property type="evidence" value="ECO:0007669"/>
    <property type="project" value="UniProtKB-SubCell"/>
</dbReference>
<name>A0A177L024_9BACI</name>
<keyword evidence="4" id="KW-0997">Cell inner membrane</keyword>
<reference evidence="11 12" key="1">
    <citation type="submission" date="2016-01" db="EMBL/GenBank/DDBJ databases">
        <title>Investigation of taxonomic status of Bacillus aminovorans.</title>
        <authorList>
            <person name="Verma A."/>
            <person name="Pal Y."/>
            <person name="Krishnamurthi S."/>
        </authorList>
    </citation>
    <scope>NUCLEOTIDE SEQUENCE [LARGE SCALE GENOMIC DNA]</scope>
    <source>
        <strain evidence="11 12">DSM 1314</strain>
    </source>
</reference>
<feature type="transmembrane region" description="Helical" evidence="9">
    <location>
        <begin position="134"/>
        <end position="155"/>
    </location>
</feature>
<keyword evidence="5 9" id="KW-0812">Transmembrane</keyword>
<evidence type="ECO:0000259" key="10">
    <source>
        <dbReference type="Pfam" id="PF04290"/>
    </source>
</evidence>
<evidence type="ECO:0000256" key="8">
    <source>
        <dbReference type="ARBA" id="ARBA00038436"/>
    </source>
</evidence>
<dbReference type="PANTHER" id="PTHR35011">
    <property type="entry name" value="2,3-DIKETO-L-GULONATE TRAP TRANSPORTER SMALL PERMEASE PROTEIN YIAM"/>
    <property type="match status" value="1"/>
</dbReference>
<sequence>MKNIMHGYIRVNDVFNKLCGYLVALMMAVMTALIFWQVIARYVFGSSLAWSEELSRFLMIYVVLIGASLALRNGRLLAVEVVPELLNEKIRKWIVILTHLISMIFYVILIVYGLDLAQKFSNQIAPGTGISMFIIYLSLPIGGILFFLNSITCIFEEFIGRKE</sequence>
<proteinExistence type="inferred from homology"/>
<protein>
    <submittedName>
        <fullName evidence="11">TRAP transporter</fullName>
    </submittedName>
</protein>
<keyword evidence="3" id="KW-1003">Cell membrane</keyword>
<comment type="subcellular location">
    <subcellularLocation>
        <location evidence="1">Cell inner membrane</location>
        <topology evidence="1">Multi-pass membrane protein</topology>
    </subcellularLocation>
</comment>
<evidence type="ECO:0000256" key="7">
    <source>
        <dbReference type="ARBA" id="ARBA00023136"/>
    </source>
</evidence>
<dbReference type="Pfam" id="PF04290">
    <property type="entry name" value="DctQ"/>
    <property type="match status" value="1"/>
</dbReference>
<dbReference type="AlphaFoldDB" id="A0A177L024"/>
<dbReference type="PANTHER" id="PTHR35011:SF11">
    <property type="entry name" value="TRAP TRANSPORTER SMALL PERMEASE PROTEIN"/>
    <property type="match status" value="1"/>
</dbReference>
<keyword evidence="12" id="KW-1185">Reference proteome</keyword>
<feature type="domain" description="Tripartite ATP-independent periplasmic transporters DctQ component" evidence="10">
    <location>
        <begin position="30"/>
        <end position="157"/>
    </location>
</feature>
<comment type="similarity">
    <text evidence="8">Belongs to the TRAP transporter small permease family.</text>
</comment>
<dbReference type="GO" id="GO:0015740">
    <property type="term" value="P:C4-dicarboxylate transport"/>
    <property type="evidence" value="ECO:0007669"/>
    <property type="project" value="TreeGrafter"/>
</dbReference>